<dbReference type="Proteomes" id="UP000887574">
    <property type="component" value="Unplaced"/>
</dbReference>
<organism evidence="1 2">
    <name type="scientific">Ditylenchus dipsaci</name>
    <dbReference type="NCBI Taxonomy" id="166011"/>
    <lineage>
        <taxon>Eukaryota</taxon>
        <taxon>Metazoa</taxon>
        <taxon>Ecdysozoa</taxon>
        <taxon>Nematoda</taxon>
        <taxon>Chromadorea</taxon>
        <taxon>Rhabditida</taxon>
        <taxon>Tylenchina</taxon>
        <taxon>Tylenchomorpha</taxon>
        <taxon>Sphaerularioidea</taxon>
        <taxon>Anguinidae</taxon>
        <taxon>Anguininae</taxon>
        <taxon>Ditylenchus</taxon>
    </lineage>
</organism>
<name>A0A915EUM7_9BILA</name>
<keyword evidence="1" id="KW-1185">Reference proteome</keyword>
<proteinExistence type="predicted"/>
<evidence type="ECO:0000313" key="1">
    <source>
        <dbReference type="Proteomes" id="UP000887574"/>
    </source>
</evidence>
<dbReference type="WBParaSite" id="jg9168">
    <property type="protein sequence ID" value="jg9168"/>
    <property type="gene ID" value="jg9168"/>
</dbReference>
<sequence>MPAMQRIFPSDDTWSSILAFLSASDLDHIQLVNHQLVSIRRRYFADKPLRLLYALYVLSRSYLVVKECPVLHEAQEDHFHFPLVEPGANPDSYRRVQSTNDGLIMDCLEKKNVRFKTVRWEYQAQRRHQQRVLRVLERIGHTLQGCVFCLTNFKGKRFHEFSKVLEQLPGCKRLRSLGSLPATQLSCPQLFSRPLMEHCRWVFLSNTIRVLRDGPGLDEIALVAWLHSTPEWKSPRCLGGLKHTKEDANEELVLLANDYFANVANDGDLKCLCWFVDQGQATQRQLCSSNGHSI</sequence>
<evidence type="ECO:0000313" key="2">
    <source>
        <dbReference type="WBParaSite" id="jg9168"/>
    </source>
</evidence>
<dbReference type="AlphaFoldDB" id="A0A915EUM7"/>
<protein>
    <submittedName>
        <fullName evidence="2">F-box domain-containing protein</fullName>
    </submittedName>
</protein>
<accession>A0A915EUM7</accession>
<reference evidence="2" key="1">
    <citation type="submission" date="2022-11" db="UniProtKB">
        <authorList>
            <consortium name="WormBaseParasite"/>
        </authorList>
    </citation>
    <scope>IDENTIFICATION</scope>
</reference>